<dbReference type="AlphaFoldDB" id="Q98JP1"/>
<dbReference type="PANTHER" id="PTHR41521:SF4">
    <property type="entry name" value="BLR0684 PROTEIN"/>
    <property type="match status" value="1"/>
</dbReference>
<sequence>MKRPVRKLYHPSTDRGLVGDGPAMRALWPVARDNPVRRNQETTMTAYVIADIKMKDPKWVPAYAASVHDIVHKHGGKYLSRSGNVKTLEGKPLDTTLIALMAFPSEAAARAFTNDPAYAPFVSARQGGSDSRFQLIDDTDLAGTIPYLPKG</sequence>
<proteinExistence type="predicted"/>
<name>Q98JP1_RHILO</name>
<organism evidence="2 3">
    <name type="scientific">Mesorhizobium japonicum (strain LMG 29417 / CECT 9101 / MAFF 303099)</name>
    <name type="common">Mesorhizobium loti (strain MAFF 303099)</name>
    <dbReference type="NCBI Taxonomy" id="266835"/>
    <lineage>
        <taxon>Bacteria</taxon>
        <taxon>Pseudomonadati</taxon>
        <taxon>Pseudomonadota</taxon>
        <taxon>Alphaproteobacteria</taxon>
        <taxon>Hyphomicrobiales</taxon>
        <taxon>Phyllobacteriaceae</taxon>
        <taxon>Mesorhizobium</taxon>
    </lineage>
</organism>
<accession>Q98JP1</accession>
<dbReference type="Proteomes" id="UP000000552">
    <property type="component" value="Chromosome"/>
</dbReference>
<dbReference type="SUPFAM" id="SSF54909">
    <property type="entry name" value="Dimeric alpha+beta barrel"/>
    <property type="match status" value="1"/>
</dbReference>
<evidence type="ECO:0000313" key="2">
    <source>
        <dbReference type="EMBL" id="BAB49124.1"/>
    </source>
</evidence>
<dbReference type="eggNOG" id="COG5470">
    <property type="taxonomic scope" value="Bacteria"/>
</dbReference>
<evidence type="ECO:0000259" key="1">
    <source>
        <dbReference type="Pfam" id="PF07045"/>
    </source>
</evidence>
<evidence type="ECO:0000313" key="3">
    <source>
        <dbReference type="Proteomes" id="UP000000552"/>
    </source>
</evidence>
<gene>
    <name evidence="2" type="ordered locus">mll1854</name>
</gene>
<dbReference type="KEGG" id="mlo:mll1854"/>
<dbReference type="Gene3D" id="3.30.70.100">
    <property type="match status" value="1"/>
</dbReference>
<dbReference type="PANTHER" id="PTHR41521">
    <property type="match status" value="1"/>
</dbReference>
<dbReference type="InterPro" id="IPR010753">
    <property type="entry name" value="DUF1330"/>
</dbReference>
<protein>
    <submittedName>
        <fullName evidence="2">Mll1854 protein</fullName>
    </submittedName>
</protein>
<reference evidence="2 3" key="1">
    <citation type="journal article" date="2000" name="DNA Res.">
        <title>Complete genome structure of the nitrogen-fixing symbiotic bacterium Mesorhizobium loti.</title>
        <authorList>
            <person name="Kaneko T."/>
            <person name="Nakamura Y."/>
            <person name="Sato S."/>
            <person name="Asamizu E."/>
            <person name="Kato T."/>
            <person name="Sasamoto S."/>
            <person name="Watanabe A."/>
            <person name="Idesawa K."/>
            <person name="Ishikawa A."/>
            <person name="Kawashima K."/>
            <person name="Kimura T."/>
            <person name="Kishida Y."/>
            <person name="Kiyokawa C."/>
            <person name="Kohara M."/>
            <person name="Matsumoto M."/>
            <person name="Matsuno A."/>
            <person name="Mochizuki Y."/>
            <person name="Nakayama S."/>
            <person name="Nakazaki N."/>
            <person name="Shimpo S."/>
            <person name="Sugimoto M."/>
            <person name="Takeuchi C."/>
            <person name="Yamada M."/>
            <person name="Tabata S."/>
        </authorList>
    </citation>
    <scope>NUCLEOTIDE SEQUENCE [LARGE SCALE GENOMIC DNA]</scope>
    <source>
        <strain evidence="3">LMG 29417 / CECT 9101 / MAFF 303099</strain>
    </source>
</reference>
<dbReference type="Pfam" id="PF07045">
    <property type="entry name" value="DUF1330"/>
    <property type="match status" value="1"/>
</dbReference>
<dbReference type="EMBL" id="BA000012">
    <property type="protein sequence ID" value="BAB49124.1"/>
    <property type="molecule type" value="Genomic_DNA"/>
</dbReference>
<dbReference type="DNASU" id="1225999"/>
<feature type="domain" description="DUF1330" evidence="1">
    <location>
        <begin position="45"/>
        <end position="137"/>
    </location>
</feature>
<dbReference type="InterPro" id="IPR011008">
    <property type="entry name" value="Dimeric_a/b-barrel"/>
</dbReference>
<dbReference type="HOGENOM" id="CLU_145407_4_0_5"/>